<evidence type="ECO:0000313" key="2">
    <source>
        <dbReference type="EMBL" id="TGZ78587.1"/>
    </source>
</evidence>
<name>A0A4S2MSD1_9PEZI</name>
<feature type="region of interest" description="Disordered" evidence="1">
    <location>
        <begin position="1"/>
        <end position="27"/>
    </location>
</feature>
<proteinExistence type="predicted"/>
<organism evidence="2 3">
    <name type="scientific">Ascodesmis nigricans</name>
    <dbReference type="NCBI Taxonomy" id="341454"/>
    <lineage>
        <taxon>Eukaryota</taxon>
        <taxon>Fungi</taxon>
        <taxon>Dikarya</taxon>
        <taxon>Ascomycota</taxon>
        <taxon>Pezizomycotina</taxon>
        <taxon>Pezizomycetes</taxon>
        <taxon>Pezizales</taxon>
        <taxon>Ascodesmidaceae</taxon>
        <taxon>Ascodesmis</taxon>
    </lineage>
</organism>
<sequence>MGNQASNKQDAPDSESVNTASTQHDPISSSISTHAMIPFRKNLYKFRHFLARPHWVFALHPQTEREIGDSQCVWRCQDSGQRCRAWMWTRRYITETPVAWIGLGWGVLMSKFVDPEIDICEVTLTNNRGDPGRTIGLRIRAWSAFLPGSCCDSEEIVGKRNGADSDSSPWLSEKMPAARPGVRYGMANLLGPRVVEDAGKPMTAIIMECVNGLGNNSRLLVFMFRGIVRAVADEDEKVKLEMPASLEGKMKGARLRDVVKKRIVVAGQDELVVDGERCL</sequence>
<dbReference type="EMBL" id="ML220140">
    <property type="protein sequence ID" value="TGZ78587.1"/>
    <property type="molecule type" value="Genomic_DNA"/>
</dbReference>
<protein>
    <submittedName>
        <fullName evidence="2">Uncharacterized protein</fullName>
    </submittedName>
</protein>
<reference evidence="2 3" key="1">
    <citation type="submission" date="2019-04" db="EMBL/GenBank/DDBJ databases">
        <title>Comparative genomics and transcriptomics to analyze fruiting body development in filamentous ascomycetes.</title>
        <authorList>
            <consortium name="DOE Joint Genome Institute"/>
            <person name="Lutkenhaus R."/>
            <person name="Traeger S."/>
            <person name="Breuer J."/>
            <person name="Kuo A."/>
            <person name="Lipzen A."/>
            <person name="Pangilinan J."/>
            <person name="Dilworth D."/>
            <person name="Sandor L."/>
            <person name="Poggeler S."/>
            <person name="Barry K."/>
            <person name="Grigoriev I.V."/>
            <person name="Nowrousian M."/>
        </authorList>
    </citation>
    <scope>NUCLEOTIDE SEQUENCE [LARGE SCALE GENOMIC DNA]</scope>
    <source>
        <strain evidence="2 3">CBS 389.68</strain>
    </source>
</reference>
<dbReference type="InParanoid" id="A0A4S2MSD1"/>
<accession>A0A4S2MSD1</accession>
<evidence type="ECO:0000256" key="1">
    <source>
        <dbReference type="SAM" id="MobiDB-lite"/>
    </source>
</evidence>
<evidence type="ECO:0000313" key="3">
    <source>
        <dbReference type="Proteomes" id="UP000298138"/>
    </source>
</evidence>
<gene>
    <name evidence="2" type="ORF">EX30DRAFT_350978</name>
</gene>
<keyword evidence="3" id="KW-1185">Reference proteome</keyword>
<dbReference type="AlphaFoldDB" id="A0A4S2MSD1"/>
<dbReference type="Proteomes" id="UP000298138">
    <property type="component" value="Unassembled WGS sequence"/>
</dbReference>